<dbReference type="Proteomes" id="UP000754563">
    <property type="component" value="Unassembled WGS sequence"/>
</dbReference>
<name>A0A955L7V1_9BACT</name>
<dbReference type="InterPro" id="IPR012340">
    <property type="entry name" value="NA-bd_OB-fold"/>
</dbReference>
<accession>A0A955L7V1</accession>
<dbReference type="PANTHER" id="PTHR10302">
    <property type="entry name" value="SINGLE-STRANDED DNA-BINDING PROTEIN"/>
    <property type="match status" value="1"/>
</dbReference>
<dbReference type="Gene3D" id="2.40.50.140">
    <property type="entry name" value="Nucleic acid-binding proteins"/>
    <property type="match status" value="1"/>
</dbReference>
<evidence type="ECO:0000313" key="5">
    <source>
        <dbReference type="EMBL" id="MCA9385251.1"/>
    </source>
</evidence>
<dbReference type="PROSITE" id="PS50935">
    <property type="entry name" value="SSB"/>
    <property type="match status" value="1"/>
</dbReference>
<dbReference type="InterPro" id="IPR000424">
    <property type="entry name" value="Primosome_PriB/ssb"/>
</dbReference>
<dbReference type="GO" id="GO:0006260">
    <property type="term" value="P:DNA replication"/>
    <property type="evidence" value="ECO:0007669"/>
    <property type="project" value="InterPro"/>
</dbReference>
<dbReference type="HAMAP" id="MF_00984">
    <property type="entry name" value="SSB"/>
    <property type="match status" value="1"/>
</dbReference>
<keyword evidence="1 2" id="KW-0238">DNA-binding</keyword>
<dbReference type="EMBL" id="JAGQLH010000010">
    <property type="protein sequence ID" value="MCA9385251.1"/>
    <property type="molecule type" value="Genomic_DNA"/>
</dbReference>
<feature type="compositionally biased region" description="Polar residues" evidence="4">
    <location>
        <begin position="117"/>
        <end position="129"/>
    </location>
</feature>
<dbReference type="CDD" id="cd04496">
    <property type="entry name" value="SSB_OBF"/>
    <property type="match status" value="1"/>
</dbReference>
<evidence type="ECO:0000256" key="2">
    <source>
        <dbReference type="HAMAP-Rule" id="MF_00984"/>
    </source>
</evidence>
<evidence type="ECO:0000256" key="4">
    <source>
        <dbReference type="SAM" id="MobiDB-lite"/>
    </source>
</evidence>
<comment type="subunit">
    <text evidence="2">Homotetramer.</text>
</comment>
<dbReference type="GO" id="GO:0009295">
    <property type="term" value="C:nucleoid"/>
    <property type="evidence" value="ECO:0007669"/>
    <property type="project" value="TreeGrafter"/>
</dbReference>
<dbReference type="PANTHER" id="PTHR10302:SF27">
    <property type="entry name" value="SINGLE-STRANDED DNA-BINDING PROTEIN"/>
    <property type="match status" value="1"/>
</dbReference>
<reference evidence="5" key="1">
    <citation type="submission" date="2020-04" db="EMBL/GenBank/DDBJ databases">
        <authorList>
            <person name="Zhang T."/>
        </authorList>
    </citation>
    <scope>NUCLEOTIDE SEQUENCE</scope>
    <source>
        <strain evidence="5">HKST-UBA11</strain>
    </source>
</reference>
<dbReference type="SUPFAM" id="SSF50249">
    <property type="entry name" value="Nucleic acid-binding proteins"/>
    <property type="match status" value="1"/>
</dbReference>
<protein>
    <recommendedName>
        <fullName evidence="2 3">Single-stranded DNA-binding protein</fullName>
        <shortName evidence="2">SSB</shortName>
    </recommendedName>
</protein>
<comment type="caution">
    <text evidence="2">Lacks conserved residue(s) required for the propagation of feature annotation.</text>
</comment>
<dbReference type="PIRSF" id="PIRSF002070">
    <property type="entry name" value="SSB"/>
    <property type="match status" value="1"/>
</dbReference>
<dbReference type="GO" id="GO:0003697">
    <property type="term" value="F:single-stranded DNA binding"/>
    <property type="evidence" value="ECO:0007669"/>
    <property type="project" value="UniProtKB-UniRule"/>
</dbReference>
<organism evidence="5 6">
    <name type="scientific">Candidatus Dojkabacteria bacterium</name>
    <dbReference type="NCBI Taxonomy" id="2099670"/>
    <lineage>
        <taxon>Bacteria</taxon>
        <taxon>Candidatus Dojkabacteria</taxon>
    </lineage>
</organism>
<proteinExistence type="inferred from homology"/>
<feature type="region of interest" description="Disordered" evidence="4">
    <location>
        <begin position="113"/>
        <end position="149"/>
    </location>
</feature>
<dbReference type="Pfam" id="PF00436">
    <property type="entry name" value="SSB"/>
    <property type="match status" value="1"/>
</dbReference>
<sequence>MGVFGDLNEVRLIGNITQDLEIRRTSSGTAVMNFSIATNRNYKAGDDWKEETTFHNIVVWGNDAEQLEQRARKGTKVFVAGRIQTRKWEGNDGKTNYRTEVVAYTVTLLDRYEKTNSEGGSSNTKDTNYSSASEEPSADSSIDPDDLPF</sequence>
<gene>
    <name evidence="5" type="primary">ssb</name>
    <name evidence="5" type="ORF">KC717_01240</name>
</gene>
<reference evidence="5" key="2">
    <citation type="journal article" date="2021" name="Microbiome">
        <title>Successional dynamics and alternative stable states in a saline activated sludge microbial community over 9 years.</title>
        <authorList>
            <person name="Wang Y."/>
            <person name="Ye J."/>
            <person name="Ju F."/>
            <person name="Liu L."/>
            <person name="Boyd J.A."/>
            <person name="Deng Y."/>
            <person name="Parks D.H."/>
            <person name="Jiang X."/>
            <person name="Yin X."/>
            <person name="Woodcroft B.J."/>
            <person name="Tyson G.W."/>
            <person name="Hugenholtz P."/>
            <person name="Polz M.F."/>
            <person name="Zhang T."/>
        </authorList>
    </citation>
    <scope>NUCLEOTIDE SEQUENCE</scope>
    <source>
        <strain evidence="5">HKST-UBA11</strain>
    </source>
</reference>
<dbReference type="InterPro" id="IPR011344">
    <property type="entry name" value="ssDNA-bd"/>
</dbReference>
<comment type="caution">
    <text evidence="5">The sequence shown here is derived from an EMBL/GenBank/DDBJ whole genome shotgun (WGS) entry which is preliminary data.</text>
</comment>
<evidence type="ECO:0000256" key="1">
    <source>
        <dbReference type="ARBA" id="ARBA00023125"/>
    </source>
</evidence>
<evidence type="ECO:0000256" key="3">
    <source>
        <dbReference type="PIRNR" id="PIRNR002070"/>
    </source>
</evidence>
<dbReference type="AlphaFoldDB" id="A0A955L7V1"/>
<dbReference type="NCBIfam" id="TIGR00621">
    <property type="entry name" value="ssb"/>
    <property type="match status" value="1"/>
</dbReference>
<evidence type="ECO:0000313" key="6">
    <source>
        <dbReference type="Proteomes" id="UP000754563"/>
    </source>
</evidence>
<feature type="compositionally biased region" description="Low complexity" evidence="4">
    <location>
        <begin position="130"/>
        <end position="141"/>
    </location>
</feature>